<dbReference type="EMBL" id="JAINDJ010000005">
    <property type="protein sequence ID" value="KAG9445529.1"/>
    <property type="molecule type" value="Genomic_DNA"/>
</dbReference>
<evidence type="ECO:0000313" key="1">
    <source>
        <dbReference type="EMBL" id="KAG9445529.1"/>
    </source>
</evidence>
<proteinExistence type="predicted"/>
<comment type="caution">
    <text evidence="1">The sequence shown here is derived from an EMBL/GenBank/DDBJ whole genome shotgun (WGS) entry which is preliminary data.</text>
</comment>
<sequence length="102" mass="11614">MRTNGAYTDCTMRLRTRPLNWNLKLSCVCDKLDRPHQKVPDDVGNNFTAGKLLGIHQCEGLYSRQNARICLVSLKESGKDSTYNTVYSFKLKSSDKTTEYFG</sequence>
<dbReference type="AlphaFoldDB" id="A0AAV7EA69"/>
<protein>
    <submittedName>
        <fullName evidence="1">Uncharacterized protein</fullName>
    </submittedName>
</protein>
<evidence type="ECO:0000313" key="2">
    <source>
        <dbReference type="Proteomes" id="UP000825729"/>
    </source>
</evidence>
<organism evidence="1 2">
    <name type="scientific">Aristolochia fimbriata</name>
    <name type="common">White veined hardy Dutchman's pipe vine</name>
    <dbReference type="NCBI Taxonomy" id="158543"/>
    <lineage>
        <taxon>Eukaryota</taxon>
        <taxon>Viridiplantae</taxon>
        <taxon>Streptophyta</taxon>
        <taxon>Embryophyta</taxon>
        <taxon>Tracheophyta</taxon>
        <taxon>Spermatophyta</taxon>
        <taxon>Magnoliopsida</taxon>
        <taxon>Magnoliidae</taxon>
        <taxon>Piperales</taxon>
        <taxon>Aristolochiaceae</taxon>
        <taxon>Aristolochia</taxon>
    </lineage>
</organism>
<accession>A0AAV7EA69</accession>
<name>A0AAV7EA69_ARIFI</name>
<gene>
    <name evidence="1" type="ORF">H6P81_011657</name>
</gene>
<reference evidence="1 2" key="1">
    <citation type="submission" date="2021-07" db="EMBL/GenBank/DDBJ databases">
        <title>The Aristolochia fimbriata genome: insights into angiosperm evolution, floral development and chemical biosynthesis.</title>
        <authorList>
            <person name="Jiao Y."/>
        </authorList>
    </citation>
    <scope>NUCLEOTIDE SEQUENCE [LARGE SCALE GENOMIC DNA]</scope>
    <source>
        <strain evidence="1">IBCAS-2021</strain>
        <tissue evidence="1">Leaf</tissue>
    </source>
</reference>
<keyword evidence="2" id="KW-1185">Reference proteome</keyword>
<dbReference type="Proteomes" id="UP000825729">
    <property type="component" value="Unassembled WGS sequence"/>
</dbReference>